<feature type="region of interest" description="Disordered" evidence="2">
    <location>
        <begin position="412"/>
        <end position="490"/>
    </location>
</feature>
<keyword evidence="1" id="KW-0677">Repeat</keyword>
<dbReference type="OrthoDB" id="6497839at2759"/>
<dbReference type="Proteomes" id="UP000759131">
    <property type="component" value="Unassembled WGS sequence"/>
</dbReference>
<feature type="compositionally biased region" description="Acidic residues" evidence="2">
    <location>
        <begin position="447"/>
        <end position="456"/>
    </location>
</feature>
<dbReference type="PROSITE" id="PS50853">
    <property type="entry name" value="FN3"/>
    <property type="match status" value="3"/>
</dbReference>
<evidence type="ECO:0000256" key="2">
    <source>
        <dbReference type="SAM" id="MobiDB-lite"/>
    </source>
</evidence>
<accession>A0A7R9L2M6</accession>
<evidence type="ECO:0000313" key="5">
    <source>
        <dbReference type="EMBL" id="CAD7633725.1"/>
    </source>
</evidence>
<evidence type="ECO:0000256" key="1">
    <source>
        <dbReference type="ARBA" id="ARBA00022737"/>
    </source>
</evidence>
<feature type="domain" description="Fibronectin type-III" evidence="4">
    <location>
        <begin position="131"/>
        <end position="223"/>
    </location>
</feature>
<dbReference type="PANTHER" id="PTHR13817:SF166">
    <property type="entry name" value="NEURONAL IGCAM-RELATED"/>
    <property type="match status" value="1"/>
</dbReference>
<dbReference type="InterPro" id="IPR036116">
    <property type="entry name" value="FN3_sf"/>
</dbReference>
<dbReference type="PRINTS" id="PR00014">
    <property type="entry name" value="FNTYPEIII"/>
</dbReference>
<evidence type="ECO:0000313" key="6">
    <source>
        <dbReference type="Proteomes" id="UP000759131"/>
    </source>
</evidence>
<feature type="compositionally biased region" description="Polar residues" evidence="2">
    <location>
        <begin position="412"/>
        <end position="428"/>
    </location>
</feature>
<dbReference type="EMBL" id="CAJPIZ010013242">
    <property type="protein sequence ID" value="CAG2114155.1"/>
    <property type="molecule type" value="Genomic_DNA"/>
</dbReference>
<reference evidence="5" key="1">
    <citation type="submission" date="2020-11" db="EMBL/GenBank/DDBJ databases">
        <authorList>
            <person name="Tran Van P."/>
        </authorList>
    </citation>
    <scope>NUCLEOTIDE SEQUENCE</scope>
</reference>
<gene>
    <name evidence="5" type="ORF">OSB1V03_LOCUS14121</name>
</gene>
<dbReference type="Gene3D" id="2.60.40.10">
    <property type="entry name" value="Immunoglobulins"/>
    <property type="match status" value="3"/>
</dbReference>
<dbReference type="AlphaFoldDB" id="A0A7R9L2M6"/>
<feature type="domain" description="Fibronectin type-III" evidence="4">
    <location>
        <begin position="12"/>
        <end position="127"/>
    </location>
</feature>
<dbReference type="SUPFAM" id="SSF49265">
    <property type="entry name" value="Fibronectin type III"/>
    <property type="match status" value="2"/>
</dbReference>
<dbReference type="FunFam" id="2.60.40.10:FF:000028">
    <property type="entry name" value="Neuronal cell adhesion molecule"/>
    <property type="match status" value="1"/>
</dbReference>
<dbReference type="InterPro" id="IPR013783">
    <property type="entry name" value="Ig-like_fold"/>
</dbReference>
<dbReference type="SMART" id="SM00060">
    <property type="entry name" value="FN3"/>
    <property type="match status" value="3"/>
</dbReference>
<dbReference type="CDD" id="cd00063">
    <property type="entry name" value="FN3"/>
    <property type="match status" value="3"/>
</dbReference>
<dbReference type="InterPro" id="IPR003961">
    <property type="entry name" value="FN3_dom"/>
</dbReference>
<evidence type="ECO:0000259" key="4">
    <source>
        <dbReference type="PROSITE" id="PS50853"/>
    </source>
</evidence>
<dbReference type="InterPro" id="IPR050964">
    <property type="entry name" value="Striated_Muscle_Regulatory"/>
</dbReference>
<keyword evidence="3" id="KW-0812">Transmembrane</keyword>
<dbReference type="EMBL" id="OC867817">
    <property type="protein sequence ID" value="CAD7633725.1"/>
    <property type="molecule type" value="Genomic_DNA"/>
</dbReference>
<sequence>MVYVGEAVPTGEPLNITTTALSSSEMRVTWSAPDKNKQNGQIMGYKIFYWQQTEPHYRLNSDLNGNTHKSVYYEQPREMMEIVPDTTESFILLDLIKWSNYSIQLSAFNPAGDGPRSRAIVVETKEDTPGPVGALVFDEITMSQVKVSWKPPVEPNGILLGYYVMYETLINDFSKQVKQKINDNYLVVNGLRERVMYTFKVRAETSAGVGPETIGNVTTGPQPGSPPPPTDVISTQTLTSVKLKWKNPDYRAITGYLIEANNLNIKGALEWQPVSQIKNGRQERYELSYTHLAPSSQYTFRVMSMNDKGISEPAYPDKVIGTVVIQTPSHLELRARMPYYRESWFVILCACLSVVITIMVIAVLCVKNKTNKYKQEIIKGSQDRLSEVGFGLDDNMDTHYPTGFEMRQHVGTLTTHQRRSTGTLSTVASLAATKCPPRPSPGSITYSDEDDDEDDDIKGAGIYESSGESLTEKPSEMSSSGPESESEHDDMSAANHFVNHYANVNDTLRKGQPSWKRHAKQYVVPTHHRHSMPMRDPPALPAPPPPSYLAAIAINASEDSELDCPSVNLNGGRIIVNNMAGSRAPLPGFSSFV</sequence>
<dbReference type="Pfam" id="PF00041">
    <property type="entry name" value="fn3"/>
    <property type="match status" value="3"/>
</dbReference>
<dbReference type="PANTHER" id="PTHR13817">
    <property type="entry name" value="TITIN"/>
    <property type="match status" value="1"/>
</dbReference>
<keyword evidence="6" id="KW-1185">Reference proteome</keyword>
<organism evidence="5">
    <name type="scientific">Medioppia subpectinata</name>
    <dbReference type="NCBI Taxonomy" id="1979941"/>
    <lineage>
        <taxon>Eukaryota</taxon>
        <taxon>Metazoa</taxon>
        <taxon>Ecdysozoa</taxon>
        <taxon>Arthropoda</taxon>
        <taxon>Chelicerata</taxon>
        <taxon>Arachnida</taxon>
        <taxon>Acari</taxon>
        <taxon>Acariformes</taxon>
        <taxon>Sarcoptiformes</taxon>
        <taxon>Oribatida</taxon>
        <taxon>Brachypylina</taxon>
        <taxon>Oppioidea</taxon>
        <taxon>Oppiidae</taxon>
        <taxon>Medioppia</taxon>
    </lineage>
</organism>
<name>A0A7R9L2M6_9ACAR</name>
<feature type="non-terminal residue" evidence="5">
    <location>
        <position position="593"/>
    </location>
</feature>
<evidence type="ECO:0000256" key="3">
    <source>
        <dbReference type="SAM" id="Phobius"/>
    </source>
</evidence>
<keyword evidence="3" id="KW-1133">Transmembrane helix</keyword>
<proteinExistence type="predicted"/>
<feature type="transmembrane region" description="Helical" evidence="3">
    <location>
        <begin position="344"/>
        <end position="366"/>
    </location>
</feature>
<protein>
    <recommendedName>
        <fullName evidence="4">Fibronectin type-III domain-containing protein</fullName>
    </recommendedName>
</protein>
<keyword evidence="3" id="KW-0472">Membrane</keyword>
<feature type="domain" description="Fibronectin type-III" evidence="4">
    <location>
        <begin position="225"/>
        <end position="325"/>
    </location>
</feature>